<feature type="chain" id="PRO_5001852383" evidence="2">
    <location>
        <begin position="22"/>
        <end position="169"/>
    </location>
</feature>
<dbReference type="KEGG" id="prh:LT40_07700"/>
<name>A0A089YSC2_9PSED</name>
<keyword evidence="2" id="KW-0732">Signal</keyword>
<proteinExistence type="predicted"/>
<dbReference type="eggNOG" id="COG0488">
    <property type="taxonomic scope" value="Bacteria"/>
</dbReference>
<evidence type="ECO:0000313" key="4">
    <source>
        <dbReference type="Proteomes" id="UP000029499"/>
    </source>
</evidence>
<evidence type="ECO:0000256" key="2">
    <source>
        <dbReference type="SAM" id="SignalP"/>
    </source>
</evidence>
<accession>A0A089YSC2</accession>
<reference evidence="3 4" key="1">
    <citation type="journal article" date="2015" name="J. Biotechnol.">
        <title>Complete genome sequence of Pseudomonas rhizosphaerae IH5T (=DSM 16299T), a phosphate-solubilizing rhizobacterium for bacterial biofertilizer.</title>
        <authorList>
            <person name="Kwak Y."/>
            <person name="Jung B.K."/>
            <person name="Shin J.H."/>
        </authorList>
    </citation>
    <scope>NUCLEOTIDE SEQUENCE [LARGE SCALE GENOMIC DNA]</scope>
    <source>
        <strain evidence="3">DSM 16299</strain>
    </source>
</reference>
<dbReference type="HOGENOM" id="CLU_137942_0_0_6"/>
<evidence type="ECO:0000313" key="3">
    <source>
        <dbReference type="EMBL" id="AIS17292.1"/>
    </source>
</evidence>
<dbReference type="RefSeq" id="WP_043188409.1">
    <property type="nucleotide sequence ID" value="NZ_CP009533.1"/>
</dbReference>
<evidence type="ECO:0000256" key="1">
    <source>
        <dbReference type="SAM" id="MobiDB-lite"/>
    </source>
</evidence>
<dbReference type="STRING" id="216142.LT40_07700"/>
<gene>
    <name evidence="3" type="ORF">LT40_07700</name>
</gene>
<dbReference type="AlphaFoldDB" id="A0A089YSC2"/>
<feature type="compositionally biased region" description="Low complexity" evidence="1">
    <location>
        <begin position="124"/>
        <end position="143"/>
    </location>
</feature>
<sequence>MNTTVSLLVCLGGAWALSGCATAPGSCDATNRDVSMITKMNCDYTGGYSDQVKSKENELIAARHENAMFKRVYDSIAAEQAATRKDLQAQQQAQASLNQSLGQLLSALKSRHANKTSVQKQISSLQSQLQTAQSQPQSSNPQQLAAKQEELKALQKKVSKLQLSLGFDQ</sequence>
<keyword evidence="4" id="KW-1185">Reference proteome</keyword>
<keyword evidence="3" id="KW-0449">Lipoprotein</keyword>
<dbReference type="OrthoDB" id="8641858at2"/>
<feature type="region of interest" description="Disordered" evidence="1">
    <location>
        <begin position="124"/>
        <end position="148"/>
    </location>
</feature>
<dbReference type="EMBL" id="CP009533">
    <property type="protein sequence ID" value="AIS17292.1"/>
    <property type="molecule type" value="Genomic_DNA"/>
</dbReference>
<feature type="signal peptide" evidence="2">
    <location>
        <begin position="1"/>
        <end position="21"/>
    </location>
</feature>
<organism evidence="3 4">
    <name type="scientific">Pseudomonas rhizosphaerae</name>
    <dbReference type="NCBI Taxonomy" id="216142"/>
    <lineage>
        <taxon>Bacteria</taxon>
        <taxon>Pseudomonadati</taxon>
        <taxon>Pseudomonadota</taxon>
        <taxon>Gammaproteobacteria</taxon>
        <taxon>Pseudomonadales</taxon>
        <taxon>Pseudomonadaceae</taxon>
        <taxon>Pseudomonas</taxon>
    </lineage>
</organism>
<protein>
    <submittedName>
        <fullName evidence="3">Lipoprotein</fullName>
    </submittedName>
</protein>
<dbReference type="Proteomes" id="UP000029499">
    <property type="component" value="Chromosome"/>
</dbReference>